<evidence type="ECO:0000313" key="4">
    <source>
        <dbReference type="Proteomes" id="UP000316882"/>
    </source>
</evidence>
<proteinExistence type="predicted"/>
<evidence type="ECO:0000256" key="2">
    <source>
        <dbReference type="SAM" id="SignalP"/>
    </source>
</evidence>
<dbReference type="AlphaFoldDB" id="A0A4Y3PPD9"/>
<accession>A0A4Y3PPD9</accession>
<feature type="signal peptide" evidence="2">
    <location>
        <begin position="1"/>
        <end position="26"/>
    </location>
</feature>
<gene>
    <name evidence="3" type="ORF">BPA01_48530</name>
</gene>
<keyword evidence="4" id="KW-1185">Reference proteome</keyword>
<keyword evidence="2" id="KW-0732">Signal</keyword>
<evidence type="ECO:0000256" key="1">
    <source>
        <dbReference type="SAM" id="MobiDB-lite"/>
    </source>
</evidence>
<name>A0A4Y3PPD9_BREPA</name>
<sequence length="65" mass="6853">MKKKLIFIPSLALLIGLFTANEVSLAGPPDGWGIAPHAETKVIQTGDSRTTDRLVSPLGGPPDGW</sequence>
<feature type="region of interest" description="Disordered" evidence="1">
    <location>
        <begin position="42"/>
        <end position="65"/>
    </location>
</feature>
<dbReference type="RefSeq" id="WP_122965293.1">
    <property type="nucleotide sequence ID" value="NZ_BJMH01000037.1"/>
</dbReference>
<dbReference type="Proteomes" id="UP000316882">
    <property type="component" value="Unassembled WGS sequence"/>
</dbReference>
<organism evidence="3 4">
    <name type="scientific">Brevibacillus parabrevis</name>
    <dbReference type="NCBI Taxonomy" id="54914"/>
    <lineage>
        <taxon>Bacteria</taxon>
        <taxon>Bacillati</taxon>
        <taxon>Bacillota</taxon>
        <taxon>Bacilli</taxon>
        <taxon>Bacillales</taxon>
        <taxon>Paenibacillaceae</taxon>
        <taxon>Brevibacillus</taxon>
    </lineage>
</organism>
<protein>
    <submittedName>
        <fullName evidence="3">Uncharacterized protein</fullName>
    </submittedName>
</protein>
<feature type="chain" id="PRO_5022802133" evidence="2">
    <location>
        <begin position="27"/>
        <end position="65"/>
    </location>
</feature>
<comment type="caution">
    <text evidence="3">The sequence shown here is derived from an EMBL/GenBank/DDBJ whole genome shotgun (WGS) entry which is preliminary data.</text>
</comment>
<dbReference type="EMBL" id="BJMH01000037">
    <property type="protein sequence ID" value="GEB35273.1"/>
    <property type="molecule type" value="Genomic_DNA"/>
</dbReference>
<reference evidence="3 4" key="1">
    <citation type="submission" date="2019-06" db="EMBL/GenBank/DDBJ databases">
        <title>Whole genome shotgun sequence of Brevibacillus parabrevis NBRC 12334.</title>
        <authorList>
            <person name="Hosoyama A."/>
            <person name="Uohara A."/>
            <person name="Ohji S."/>
            <person name="Ichikawa N."/>
        </authorList>
    </citation>
    <scope>NUCLEOTIDE SEQUENCE [LARGE SCALE GENOMIC DNA]</scope>
    <source>
        <strain evidence="3 4">NBRC 12334</strain>
    </source>
</reference>
<evidence type="ECO:0000313" key="3">
    <source>
        <dbReference type="EMBL" id="GEB35273.1"/>
    </source>
</evidence>